<dbReference type="PANTHER" id="PTHR22916">
    <property type="entry name" value="GLYCOSYLTRANSFERASE"/>
    <property type="match status" value="1"/>
</dbReference>
<dbReference type="EMBL" id="JACVVX010000004">
    <property type="protein sequence ID" value="MBD0415980.1"/>
    <property type="molecule type" value="Genomic_DNA"/>
</dbReference>
<dbReference type="SUPFAM" id="SSF53448">
    <property type="entry name" value="Nucleotide-diphospho-sugar transferases"/>
    <property type="match status" value="1"/>
</dbReference>
<accession>A0A8J6PQ98</accession>
<dbReference type="CDD" id="cd04196">
    <property type="entry name" value="GT_2_like_d"/>
    <property type="match status" value="1"/>
</dbReference>
<dbReference type="Gene3D" id="3.90.550.10">
    <property type="entry name" value="Spore Coat Polysaccharide Biosynthesis Protein SpsA, Chain A"/>
    <property type="match status" value="1"/>
</dbReference>
<feature type="domain" description="Glycosyltransferase 2-like" evidence="1">
    <location>
        <begin position="31"/>
        <end position="183"/>
    </location>
</feature>
<organism evidence="2 3">
    <name type="scientific">Oryzicola mucosus</name>
    <dbReference type="NCBI Taxonomy" id="2767425"/>
    <lineage>
        <taxon>Bacteria</taxon>
        <taxon>Pseudomonadati</taxon>
        <taxon>Pseudomonadota</taxon>
        <taxon>Alphaproteobacteria</taxon>
        <taxon>Hyphomicrobiales</taxon>
        <taxon>Phyllobacteriaceae</taxon>
        <taxon>Oryzicola</taxon>
    </lineage>
</organism>
<protein>
    <submittedName>
        <fullName evidence="2">Glycosyltransferase family 2 protein</fullName>
    </submittedName>
</protein>
<dbReference type="InterPro" id="IPR029044">
    <property type="entry name" value="Nucleotide-diphossugar_trans"/>
</dbReference>
<reference evidence="2" key="1">
    <citation type="submission" date="2020-09" db="EMBL/GenBank/DDBJ databases">
        <title>Genome seq and assembly of Tianweitania sp.</title>
        <authorList>
            <person name="Chhetri G."/>
        </authorList>
    </citation>
    <scope>NUCLEOTIDE SEQUENCE</scope>
    <source>
        <strain evidence="2">Rool2</strain>
    </source>
</reference>
<dbReference type="InterPro" id="IPR001173">
    <property type="entry name" value="Glyco_trans_2-like"/>
</dbReference>
<dbReference type="Pfam" id="PF00535">
    <property type="entry name" value="Glycos_transf_2"/>
    <property type="match status" value="1"/>
</dbReference>
<comment type="caution">
    <text evidence="2">The sequence shown here is derived from an EMBL/GenBank/DDBJ whole genome shotgun (WGS) entry which is preliminary data.</text>
</comment>
<evidence type="ECO:0000313" key="2">
    <source>
        <dbReference type="EMBL" id="MBD0415980.1"/>
    </source>
</evidence>
<keyword evidence="3" id="KW-1185">Reference proteome</keyword>
<name>A0A8J6PQ98_9HYPH</name>
<sequence length="323" mass="35972">MKIASASNDPDAAQHAPTDTVAIMLGTFDGGRFLEKQLRTLAEQSHRSIDLWVSDDGSTDGSIEILSRFEKHWDRGVFHLLNGPALGFAENYRFLITNPDIDATYYAFCDQDDIWDPDKLEVAVAWLSSQDPAVPALYCSRTRTIDEEDHDIGYSSLFENNPNFRNAIVQSIAGGNTMVMNRAARDIVAEASRRTSFVSHDWWSYMIVSGVGGTVHYSATPHIGYRQHQDNIAGANTSLSARLQRYSFLIQGGFSQWTETNLAGLNLCRDLLTPDARDVLREVELARSRSILTRLTHLRRSGAYRQSAGGHLGLYLACLLGKL</sequence>
<proteinExistence type="predicted"/>
<dbReference type="AlphaFoldDB" id="A0A8J6PQ98"/>
<gene>
    <name evidence="2" type="ORF">ICI42_15070</name>
</gene>
<dbReference type="RefSeq" id="WP_188165398.1">
    <property type="nucleotide sequence ID" value="NZ_JACVVX010000004.1"/>
</dbReference>
<dbReference type="PANTHER" id="PTHR22916:SF3">
    <property type="entry name" value="UDP-GLCNAC:BETAGAL BETA-1,3-N-ACETYLGLUCOSAMINYLTRANSFERASE-LIKE PROTEIN 1"/>
    <property type="match status" value="1"/>
</dbReference>
<dbReference type="GO" id="GO:0016758">
    <property type="term" value="F:hexosyltransferase activity"/>
    <property type="evidence" value="ECO:0007669"/>
    <property type="project" value="UniProtKB-ARBA"/>
</dbReference>
<evidence type="ECO:0000259" key="1">
    <source>
        <dbReference type="Pfam" id="PF00535"/>
    </source>
</evidence>
<dbReference type="Proteomes" id="UP000643405">
    <property type="component" value="Unassembled WGS sequence"/>
</dbReference>
<evidence type="ECO:0000313" key="3">
    <source>
        <dbReference type="Proteomes" id="UP000643405"/>
    </source>
</evidence>